<gene>
    <name evidence="2" type="ORF">RP29_00335</name>
</gene>
<proteinExistence type="predicted"/>
<dbReference type="Proteomes" id="UP000032566">
    <property type="component" value="Unassembled WGS sequence"/>
</dbReference>
<evidence type="ECO:0000313" key="2">
    <source>
        <dbReference type="EMBL" id="KJA12351.1"/>
    </source>
</evidence>
<dbReference type="AlphaFoldDB" id="A0A0D7KD90"/>
<sequence>MCFISEIIAPRTLRDPERFVLSVELTTEKLTYTRPQLAALIVSGSLRPPEGTVMPTYRGLSLSELLAKSTQEQRRRFKMRVAYVFALERANVGLSWKSRDFCEMVRATFIARQDSYLAEVAVRGRGVPAIETEPPSPHSAYRWLRMYRAAACDLRALAAELLVLRKRQPRRGPELRLLDAFLEYRRSFTGKSTIAQLTIDFNEYISSLDVRHIDREIERLYAEADRVANANAKLRKKKGVNKPSKRQPIHADE</sequence>
<evidence type="ECO:0000256" key="1">
    <source>
        <dbReference type="SAM" id="MobiDB-lite"/>
    </source>
</evidence>
<organism evidence="2 3">
    <name type="scientific">Acidovorax temperans</name>
    <dbReference type="NCBI Taxonomy" id="80878"/>
    <lineage>
        <taxon>Bacteria</taxon>
        <taxon>Pseudomonadati</taxon>
        <taxon>Pseudomonadota</taxon>
        <taxon>Betaproteobacteria</taxon>
        <taxon>Burkholderiales</taxon>
        <taxon>Comamonadaceae</taxon>
        <taxon>Acidovorax</taxon>
    </lineage>
</organism>
<accession>A0A0D7KD90</accession>
<feature type="region of interest" description="Disordered" evidence="1">
    <location>
        <begin position="232"/>
        <end position="253"/>
    </location>
</feature>
<dbReference type="EMBL" id="JXYQ01000002">
    <property type="protein sequence ID" value="KJA12351.1"/>
    <property type="molecule type" value="Genomic_DNA"/>
</dbReference>
<keyword evidence="3" id="KW-1185">Reference proteome</keyword>
<name>A0A0D7KD90_9BURK</name>
<protein>
    <submittedName>
        <fullName evidence="2">Uncharacterized protein</fullName>
    </submittedName>
</protein>
<feature type="compositionally biased region" description="Basic residues" evidence="1">
    <location>
        <begin position="233"/>
        <end position="253"/>
    </location>
</feature>
<reference evidence="2 3" key="1">
    <citation type="submission" date="2014-12" db="EMBL/GenBank/DDBJ databases">
        <title>Isolation of bacteria from lake water.</title>
        <authorList>
            <person name="Sheng K.-Y."/>
            <person name="Chin P.-S."/>
            <person name="Chan K.-G."/>
            <person name="Tan G.S."/>
        </authorList>
    </citation>
    <scope>NUCLEOTIDE SEQUENCE [LARGE SCALE GENOMIC DNA]</scope>
    <source>
        <strain evidence="2 3">KY4</strain>
    </source>
</reference>
<comment type="caution">
    <text evidence="2">The sequence shown here is derived from an EMBL/GenBank/DDBJ whole genome shotgun (WGS) entry which is preliminary data.</text>
</comment>
<evidence type="ECO:0000313" key="3">
    <source>
        <dbReference type="Proteomes" id="UP000032566"/>
    </source>
</evidence>
<dbReference type="PATRIC" id="fig|80878.5.peg.846"/>